<dbReference type="InterPro" id="IPR035093">
    <property type="entry name" value="RelE/ParE_toxin_dom_sf"/>
</dbReference>
<dbReference type="GO" id="GO:0006415">
    <property type="term" value="P:translational termination"/>
    <property type="evidence" value="ECO:0007669"/>
    <property type="project" value="TreeGrafter"/>
</dbReference>
<dbReference type="PANTHER" id="PTHR40588">
    <property type="entry name" value="MRNA INTERFERASE TOXIN YAFQ"/>
    <property type="match status" value="1"/>
</dbReference>
<dbReference type="SUPFAM" id="SSF143011">
    <property type="entry name" value="RelE-like"/>
    <property type="match status" value="1"/>
</dbReference>
<comment type="caution">
    <text evidence="3">The sequence shown here is derived from an EMBL/GenBank/DDBJ whole genome shotgun (WGS) entry which is preliminary data.</text>
</comment>
<name>A0A3A5K9W1_9HYPH</name>
<dbReference type="InterPro" id="IPR007712">
    <property type="entry name" value="RelE/ParE_toxin"/>
</dbReference>
<gene>
    <name evidence="3" type="ORF">D3227_32010</name>
</gene>
<dbReference type="GO" id="GO:0004521">
    <property type="term" value="F:RNA endonuclease activity"/>
    <property type="evidence" value="ECO:0007669"/>
    <property type="project" value="TreeGrafter"/>
</dbReference>
<reference evidence="3 4" key="1">
    <citation type="submission" date="2018-09" db="EMBL/GenBank/DDBJ databases">
        <title>Mesorhizobium carmichaelinearum sp. nov. isolated from Carmichaelinea spp. root nodules in New Zealand.</title>
        <authorList>
            <person name="De Meyer S.E."/>
        </authorList>
    </citation>
    <scope>NUCLEOTIDE SEQUENCE [LARGE SCALE GENOMIC DNA]</scope>
    <source>
        <strain evidence="3 4">ICMP19557</strain>
    </source>
</reference>
<dbReference type="GO" id="GO:0006402">
    <property type="term" value="P:mRNA catabolic process"/>
    <property type="evidence" value="ECO:0007669"/>
    <property type="project" value="TreeGrafter"/>
</dbReference>
<dbReference type="Gene3D" id="3.30.2310.20">
    <property type="entry name" value="RelE-like"/>
    <property type="match status" value="1"/>
</dbReference>
<dbReference type="Proteomes" id="UP000272706">
    <property type="component" value="Unassembled WGS sequence"/>
</dbReference>
<dbReference type="InterPro" id="IPR004386">
    <property type="entry name" value="Toxin_YafQ-like"/>
</dbReference>
<dbReference type="Pfam" id="PF15738">
    <property type="entry name" value="YafQ_toxin"/>
    <property type="match status" value="1"/>
</dbReference>
<dbReference type="OrthoDB" id="7030467at2"/>
<dbReference type="AlphaFoldDB" id="A0A3A5K9W1"/>
<evidence type="ECO:0000313" key="3">
    <source>
        <dbReference type="EMBL" id="RJT29473.1"/>
    </source>
</evidence>
<dbReference type="EMBL" id="QZWZ01000042">
    <property type="protein sequence ID" value="RJT29473.1"/>
    <property type="molecule type" value="Genomic_DNA"/>
</dbReference>
<accession>A0A3A5K9W1</accession>
<proteinExistence type="predicted"/>
<protein>
    <submittedName>
        <fullName evidence="3">Type II toxin-antitoxin system YafQ family toxin</fullName>
    </submittedName>
</protein>
<organism evidence="3 4">
    <name type="scientific">Mesorhizobium waimense</name>
    <dbReference type="NCBI Taxonomy" id="1300307"/>
    <lineage>
        <taxon>Bacteria</taxon>
        <taxon>Pseudomonadati</taxon>
        <taxon>Pseudomonadota</taxon>
        <taxon>Alphaproteobacteria</taxon>
        <taxon>Hyphomicrobiales</taxon>
        <taxon>Phyllobacteriaceae</taxon>
        <taxon>Mesorhizobium</taxon>
    </lineage>
</organism>
<sequence length="110" mass="12774">MQRASSLKKPSDVRRTSLPRASEYTRQFRKDWNRYNKAGKMDMSRAIELMTLIILKRPLGAEWADHELSGREWKGAREAHIGGDFLLVYTADDDFVEFVRLGSHSELFGR</sequence>
<dbReference type="NCBIfam" id="TIGR02385">
    <property type="entry name" value="RelE_StbE"/>
    <property type="match status" value="1"/>
</dbReference>
<keyword evidence="1" id="KW-1277">Toxin-antitoxin system</keyword>
<keyword evidence="4" id="KW-1185">Reference proteome</keyword>
<dbReference type="PANTHER" id="PTHR40588:SF1">
    <property type="entry name" value="MRNA INTERFERASE TOXIN YAFQ"/>
    <property type="match status" value="1"/>
</dbReference>
<evidence type="ECO:0000313" key="4">
    <source>
        <dbReference type="Proteomes" id="UP000272706"/>
    </source>
</evidence>
<feature type="region of interest" description="Disordered" evidence="2">
    <location>
        <begin position="1"/>
        <end position="20"/>
    </location>
</feature>
<evidence type="ECO:0000256" key="1">
    <source>
        <dbReference type="ARBA" id="ARBA00022649"/>
    </source>
</evidence>
<evidence type="ECO:0000256" key="2">
    <source>
        <dbReference type="SAM" id="MobiDB-lite"/>
    </source>
</evidence>